<dbReference type="Proteomes" id="UP000323392">
    <property type="component" value="Unassembled WGS sequence"/>
</dbReference>
<proteinExistence type="predicted"/>
<dbReference type="FunFam" id="3.90.1750.20:FF:000007">
    <property type="entry name" value="Site-specific recombinase"/>
    <property type="match status" value="1"/>
</dbReference>
<dbReference type="Pfam" id="PF13408">
    <property type="entry name" value="Zn_ribbon_recom"/>
    <property type="match status" value="1"/>
</dbReference>
<dbReference type="InterPro" id="IPR025827">
    <property type="entry name" value="Zn_ribbon_recom_dom"/>
</dbReference>
<dbReference type="Gene3D" id="3.90.1750.20">
    <property type="entry name" value="Putative Large Serine Recombinase, Chain B, Domain 2"/>
    <property type="match status" value="1"/>
</dbReference>
<dbReference type="InterPro" id="IPR036162">
    <property type="entry name" value="Resolvase-like_N_sf"/>
</dbReference>
<comment type="caution">
    <text evidence="5">The sequence shown here is derived from an EMBL/GenBank/DDBJ whole genome shotgun (WGS) entry which is preliminary data.</text>
</comment>
<dbReference type="InterPro" id="IPR038109">
    <property type="entry name" value="DNA_bind_recomb_sf"/>
</dbReference>
<dbReference type="SUPFAM" id="SSF53041">
    <property type="entry name" value="Resolvase-like"/>
    <property type="match status" value="1"/>
</dbReference>
<dbReference type="Pfam" id="PF00239">
    <property type="entry name" value="Resolvase"/>
    <property type="match status" value="1"/>
</dbReference>
<dbReference type="PANTHER" id="PTHR30461">
    <property type="entry name" value="DNA-INVERTASE FROM LAMBDOID PROPHAGE"/>
    <property type="match status" value="1"/>
</dbReference>
<organism evidence="5 7">
    <name type="scientific">Alkalithermobacter thermoalcaliphilus JW-YL-7 = DSM 7308</name>
    <dbReference type="NCBI Taxonomy" id="1121328"/>
    <lineage>
        <taxon>Bacteria</taxon>
        <taxon>Bacillati</taxon>
        <taxon>Bacillota</taxon>
        <taxon>Clostridia</taxon>
        <taxon>Peptostreptococcales</taxon>
        <taxon>Tepidibacteraceae</taxon>
        <taxon>Alkalithermobacter</taxon>
    </lineage>
</organism>
<dbReference type="PANTHER" id="PTHR30461:SF2">
    <property type="entry name" value="SERINE RECOMBINASE PINE-RELATED"/>
    <property type="match status" value="1"/>
</dbReference>
<dbReference type="STRING" id="1121328.JWYL7_0265"/>
<evidence type="ECO:0000313" key="7">
    <source>
        <dbReference type="Proteomes" id="UP000092605"/>
    </source>
</evidence>
<dbReference type="EMBL" id="FRBG01000023">
    <property type="protein sequence ID" value="SHL32452.1"/>
    <property type="molecule type" value="Genomic_DNA"/>
</dbReference>
<evidence type="ECO:0000313" key="6">
    <source>
        <dbReference type="EMBL" id="SHL32452.1"/>
    </source>
</evidence>
<dbReference type="GO" id="GO:0000150">
    <property type="term" value="F:DNA strand exchange activity"/>
    <property type="evidence" value="ECO:0007669"/>
    <property type="project" value="InterPro"/>
</dbReference>
<feature type="domain" description="Recombinase" evidence="4">
    <location>
        <begin position="186"/>
        <end position="308"/>
    </location>
</feature>
<dbReference type="InterPro" id="IPR011109">
    <property type="entry name" value="DNA_bind_recombinase_dom"/>
</dbReference>
<dbReference type="Gene3D" id="3.40.50.1390">
    <property type="entry name" value="Resolvase, N-terminal catalytic domain"/>
    <property type="match status" value="1"/>
</dbReference>
<keyword evidence="2" id="KW-0233">DNA recombination</keyword>
<evidence type="ECO:0000259" key="4">
    <source>
        <dbReference type="PROSITE" id="PS51737"/>
    </source>
</evidence>
<name>A0A150FQ85_CLOPD</name>
<evidence type="ECO:0000256" key="1">
    <source>
        <dbReference type="ARBA" id="ARBA00023125"/>
    </source>
</evidence>
<evidence type="ECO:0000313" key="5">
    <source>
        <dbReference type="EMBL" id="KXZ39190.1"/>
    </source>
</evidence>
<evidence type="ECO:0000313" key="8">
    <source>
        <dbReference type="Proteomes" id="UP000323392"/>
    </source>
</evidence>
<dbReference type="AlphaFoldDB" id="A0A150FQ85"/>
<gene>
    <name evidence="5" type="ORF">JWYL7_0265</name>
    <name evidence="6" type="ORF">SAMN05661008_01874</name>
</gene>
<dbReference type="InterPro" id="IPR050639">
    <property type="entry name" value="SSR_resolvase"/>
</dbReference>
<dbReference type="Pfam" id="PF07508">
    <property type="entry name" value="Recombinase"/>
    <property type="match status" value="1"/>
</dbReference>
<dbReference type="GO" id="GO:0003677">
    <property type="term" value="F:DNA binding"/>
    <property type="evidence" value="ECO:0007669"/>
    <property type="project" value="UniProtKB-KW"/>
</dbReference>
<evidence type="ECO:0000256" key="2">
    <source>
        <dbReference type="ARBA" id="ARBA00023172"/>
    </source>
</evidence>
<dbReference type="EMBL" id="LSFY01000001">
    <property type="protein sequence ID" value="KXZ39190.1"/>
    <property type="molecule type" value="Genomic_DNA"/>
</dbReference>
<keyword evidence="8" id="KW-1185">Reference proteome</keyword>
<dbReference type="PROSITE" id="PS51736">
    <property type="entry name" value="RECOMBINASES_3"/>
    <property type="match status" value="1"/>
</dbReference>
<dbReference type="InterPro" id="IPR006119">
    <property type="entry name" value="Resolv_N"/>
</dbReference>
<feature type="domain" description="Resolvase/invertase-type recombinase catalytic" evidence="3">
    <location>
        <begin position="30"/>
        <end position="178"/>
    </location>
</feature>
<protein>
    <submittedName>
        <fullName evidence="5">Resolvase domain-containing protein</fullName>
    </submittedName>
    <submittedName>
        <fullName evidence="6">Site-specific DNA recombinase</fullName>
    </submittedName>
</protein>
<reference evidence="6 8" key="2">
    <citation type="submission" date="2016-11" db="EMBL/GenBank/DDBJ databases">
        <authorList>
            <person name="Varghese N."/>
            <person name="Submissions S."/>
        </authorList>
    </citation>
    <scope>NUCLEOTIDE SEQUENCE [LARGE SCALE GENOMIC DNA]</scope>
    <source>
        <strain evidence="6 8">DSM 7308</strain>
    </source>
</reference>
<dbReference type="CDD" id="cd00338">
    <property type="entry name" value="Ser_Recombinase"/>
    <property type="match status" value="1"/>
</dbReference>
<dbReference type="SMART" id="SM00857">
    <property type="entry name" value="Resolvase"/>
    <property type="match status" value="1"/>
</dbReference>
<dbReference type="Proteomes" id="UP000092605">
    <property type="component" value="Unassembled WGS sequence"/>
</dbReference>
<sequence length="530" mass="61097">MTYQEGGETMKKITKIEGNKVASIIKPKLRVAAYCRVSTGSDEQLVSLQAQKSHYETYIKANPEWEYVGLYYDEGISGTKKENRTELLRMLSDCENKKIDLIITKSISRFARNTTDCLEMVRKLLDLGIYIYFEKENINTQSMESELMLSILSGLAESESISISENNKWAIQKRFQNGTFKISYPPYGYDNIDGQMVVNPEQAEVVKYIFAEVLSGKGTQKIADDLNQKGIPSKRGGRWTATTIRGILTNEKYTGDVILQKTYTDRHFNRHTNYGEKNMYLVENHHEAIISHEDFEAVDAILTQRAKEKGIEKRNNKYQNRYSFSSKIICSECGSTFKRRIHSSGTRKYIAWCCSKHISQITECSMQFIRDDDIKTAFVTMMNKLIFGQKFILRPLLDGLRNQNSAASFLRIEELETKIENNMEQSQMLTGLLAKGYLEPALFNKEKISLEAERERLLAEKDQLTRSINGNFAKVDEVDRLLKFTTKSKMLKTYEDELFENYAEKIIVYSREIVGFELKCGITLKERLVN</sequence>
<keyword evidence="1" id="KW-0238">DNA-binding</keyword>
<dbReference type="PROSITE" id="PS51737">
    <property type="entry name" value="RECOMBINASE_DNA_BIND"/>
    <property type="match status" value="1"/>
</dbReference>
<evidence type="ECO:0000259" key="3">
    <source>
        <dbReference type="PROSITE" id="PS51736"/>
    </source>
</evidence>
<dbReference type="PATRIC" id="fig|1121328.3.peg.264"/>
<accession>A0A150FQ85</accession>
<reference evidence="5 7" key="1">
    <citation type="submission" date="2016-02" db="EMBL/GenBank/DDBJ databases">
        <title>Draft genome sequence for Clostridium paradoxum JW-YL-7.</title>
        <authorList>
            <person name="Utturkar S.M."/>
            <person name="Lancaster A."/>
            <person name="Poole F.L."/>
            <person name="Adams M.W."/>
            <person name="Brown S.D."/>
        </authorList>
    </citation>
    <scope>NUCLEOTIDE SEQUENCE [LARGE SCALE GENOMIC DNA]</scope>
    <source>
        <strain evidence="5 7">JW-YL-7</strain>
    </source>
</reference>